<proteinExistence type="predicted"/>
<comment type="caution">
    <text evidence="1">The sequence shown here is derived from an EMBL/GenBank/DDBJ whole genome shotgun (WGS) entry which is preliminary data.</text>
</comment>
<accession>A0A202CDC3</accession>
<gene>
    <name evidence="1" type="ORF">B0E34_02115</name>
</gene>
<dbReference type="Proteomes" id="UP000196355">
    <property type="component" value="Unassembled WGS sequence"/>
</dbReference>
<organism evidence="1 2">
    <name type="scientific">Chryseobacterium mucoviscidosis</name>
    <dbReference type="NCBI Taxonomy" id="1945581"/>
    <lineage>
        <taxon>Bacteria</taxon>
        <taxon>Pseudomonadati</taxon>
        <taxon>Bacteroidota</taxon>
        <taxon>Flavobacteriia</taxon>
        <taxon>Flavobacteriales</taxon>
        <taxon>Weeksellaceae</taxon>
        <taxon>Chryseobacterium group</taxon>
        <taxon>Chryseobacterium</taxon>
    </lineage>
</organism>
<keyword evidence="2" id="KW-1185">Reference proteome</keyword>
<evidence type="ECO:0000313" key="2">
    <source>
        <dbReference type="Proteomes" id="UP000196355"/>
    </source>
</evidence>
<evidence type="ECO:0000313" key="1">
    <source>
        <dbReference type="EMBL" id="OVE61797.1"/>
    </source>
</evidence>
<protein>
    <recommendedName>
        <fullName evidence="3">Glycyl-tRNA synthetase subunit alpha</fullName>
    </recommendedName>
</protein>
<reference evidence="2" key="1">
    <citation type="submission" date="2017-02" db="EMBL/GenBank/DDBJ databases">
        <authorList>
            <person name="Tetz G."/>
            <person name="Tetz V."/>
        </authorList>
    </citation>
    <scope>NUCLEOTIDE SEQUENCE [LARGE SCALE GENOMIC DNA]</scope>
    <source>
        <strain evidence="2">VT16-26</strain>
    </source>
</reference>
<name>A0A202CDC3_9FLAO</name>
<dbReference type="AlphaFoldDB" id="A0A202CDC3"/>
<sequence>MKKNYLFILLLFVFNITLAQNILIFGGKNHDVFLGCLDCDKYNDNSIWNKYGNNGSKYSSNSIWNKYGNYGGKYSSDSPFNKYASNPPVLVDRDGNFYGYFTADVYFSKRTNNKLALFIIDYWESILEDVGEAYNKIFN</sequence>
<dbReference type="EMBL" id="MVAG01000057">
    <property type="protein sequence ID" value="OVE61797.1"/>
    <property type="molecule type" value="Genomic_DNA"/>
</dbReference>
<evidence type="ECO:0008006" key="3">
    <source>
        <dbReference type="Google" id="ProtNLM"/>
    </source>
</evidence>
<dbReference type="RefSeq" id="WP_087706348.1">
    <property type="nucleotide sequence ID" value="NZ_MVAG01000057.1"/>
</dbReference>